<dbReference type="EMBL" id="JBHTMM010000026">
    <property type="protein sequence ID" value="MFD1308397.1"/>
    <property type="molecule type" value="Genomic_DNA"/>
</dbReference>
<accession>A0ABW3XFX1</accession>
<gene>
    <name evidence="2" type="ORF">ACFQ5X_21390</name>
</gene>
<dbReference type="CDD" id="cd11614">
    <property type="entry name" value="SAF_CpaB_FlgA_like"/>
    <property type="match status" value="1"/>
</dbReference>
<dbReference type="InterPro" id="IPR013974">
    <property type="entry name" value="SAF"/>
</dbReference>
<comment type="caution">
    <text evidence="2">The sequence shown here is derived from an EMBL/GenBank/DDBJ whole genome shotgun (WGS) entry which is preliminary data.</text>
</comment>
<dbReference type="Proteomes" id="UP001597058">
    <property type="component" value="Unassembled WGS sequence"/>
</dbReference>
<organism evidence="2 3">
    <name type="scientific">Streptomyces kaempferi</name>
    <dbReference type="NCBI Taxonomy" id="333725"/>
    <lineage>
        <taxon>Bacteria</taxon>
        <taxon>Bacillati</taxon>
        <taxon>Actinomycetota</taxon>
        <taxon>Actinomycetes</taxon>
        <taxon>Kitasatosporales</taxon>
        <taxon>Streptomycetaceae</taxon>
        <taxon>Streptomyces</taxon>
    </lineage>
</organism>
<sequence>MLSVVRPVAAGEVIEARDVGVVRLGVDDATQVVLAGQRDAVIGRRAVVPLVAGQLLAPRLVGDSAGFPPNGQALVVVAVEPGMLPAGLAAGQRVALVPGVSPGGRTASDADAQAPDPVLGVVNAVGRPESASGKGAVTVLVDAGAVRRVAEMSDPRIAVLSASVKAVS</sequence>
<reference evidence="3" key="1">
    <citation type="journal article" date="2019" name="Int. J. Syst. Evol. Microbiol.">
        <title>The Global Catalogue of Microorganisms (GCM) 10K type strain sequencing project: providing services to taxonomists for standard genome sequencing and annotation.</title>
        <authorList>
            <consortium name="The Broad Institute Genomics Platform"/>
            <consortium name="The Broad Institute Genome Sequencing Center for Infectious Disease"/>
            <person name="Wu L."/>
            <person name="Ma J."/>
        </authorList>
    </citation>
    <scope>NUCLEOTIDE SEQUENCE [LARGE SCALE GENOMIC DNA]</scope>
    <source>
        <strain evidence="3">CGMCC 4.7020</strain>
    </source>
</reference>
<name>A0ABW3XFX1_9ACTN</name>
<evidence type="ECO:0000313" key="3">
    <source>
        <dbReference type="Proteomes" id="UP001597058"/>
    </source>
</evidence>
<keyword evidence="3" id="KW-1185">Reference proteome</keyword>
<protein>
    <submittedName>
        <fullName evidence="2">SAF domain-containing protein</fullName>
    </submittedName>
</protein>
<evidence type="ECO:0000313" key="2">
    <source>
        <dbReference type="EMBL" id="MFD1308397.1"/>
    </source>
</evidence>
<evidence type="ECO:0000259" key="1">
    <source>
        <dbReference type="Pfam" id="PF08666"/>
    </source>
</evidence>
<feature type="domain" description="SAF" evidence="1">
    <location>
        <begin position="4"/>
        <end position="57"/>
    </location>
</feature>
<dbReference type="RefSeq" id="WP_381236156.1">
    <property type="nucleotide sequence ID" value="NZ_JBHSKH010000026.1"/>
</dbReference>
<proteinExistence type="predicted"/>
<dbReference type="Pfam" id="PF08666">
    <property type="entry name" value="SAF"/>
    <property type="match status" value="1"/>
</dbReference>